<dbReference type="SUPFAM" id="SSF57701">
    <property type="entry name" value="Zn2/Cys6 DNA-binding domain"/>
    <property type="match status" value="1"/>
</dbReference>
<dbReference type="InterPro" id="IPR041664">
    <property type="entry name" value="AAA_16"/>
</dbReference>
<dbReference type="PANTHER" id="PTHR43642:SF1">
    <property type="entry name" value="HYBRID SIGNAL TRANSDUCTION HISTIDINE KINASE G"/>
    <property type="match status" value="1"/>
</dbReference>
<evidence type="ECO:0000313" key="4">
    <source>
        <dbReference type="Proteomes" id="UP001516023"/>
    </source>
</evidence>
<dbReference type="Pfam" id="PF13191">
    <property type="entry name" value="AAA_16"/>
    <property type="match status" value="1"/>
</dbReference>
<keyword evidence="4" id="KW-1185">Reference proteome</keyword>
<feature type="region of interest" description="Disordered" evidence="1">
    <location>
        <begin position="478"/>
        <end position="499"/>
    </location>
</feature>
<organism evidence="3 4">
    <name type="scientific">Cyclotella cryptica</name>
    <dbReference type="NCBI Taxonomy" id="29204"/>
    <lineage>
        <taxon>Eukaryota</taxon>
        <taxon>Sar</taxon>
        <taxon>Stramenopiles</taxon>
        <taxon>Ochrophyta</taxon>
        <taxon>Bacillariophyta</taxon>
        <taxon>Coscinodiscophyceae</taxon>
        <taxon>Thalassiosirophycidae</taxon>
        <taxon>Stephanodiscales</taxon>
        <taxon>Stephanodiscaceae</taxon>
        <taxon>Cyclotella</taxon>
    </lineage>
</organism>
<dbReference type="InterPro" id="IPR001138">
    <property type="entry name" value="Zn2Cys6_DnaBD"/>
</dbReference>
<feature type="region of interest" description="Disordered" evidence="1">
    <location>
        <begin position="72"/>
        <end position="109"/>
    </location>
</feature>
<feature type="domain" description="Zn(2)-C6 fungal-type" evidence="2">
    <location>
        <begin position="31"/>
        <end position="65"/>
    </location>
</feature>
<dbReference type="InterPro" id="IPR036864">
    <property type="entry name" value="Zn2-C6_fun-type_DNA-bd_sf"/>
</dbReference>
<dbReference type="PANTHER" id="PTHR43642">
    <property type="entry name" value="HYBRID SIGNAL TRANSDUCTION HISTIDINE KINASE G"/>
    <property type="match status" value="1"/>
</dbReference>
<dbReference type="Gene3D" id="3.40.50.300">
    <property type="entry name" value="P-loop containing nucleotide triphosphate hydrolases"/>
    <property type="match status" value="1"/>
</dbReference>
<accession>A0ABD3Q2J7</accession>
<evidence type="ECO:0000259" key="2">
    <source>
        <dbReference type="PROSITE" id="PS00463"/>
    </source>
</evidence>
<dbReference type="Proteomes" id="UP001516023">
    <property type="component" value="Unassembled WGS sequence"/>
</dbReference>
<dbReference type="EMBL" id="JABMIG020000082">
    <property type="protein sequence ID" value="KAL3794282.1"/>
    <property type="molecule type" value="Genomic_DNA"/>
</dbReference>
<gene>
    <name evidence="3" type="ORF">HJC23_012407</name>
</gene>
<protein>
    <recommendedName>
        <fullName evidence="2">Zn(2)-C6 fungal-type domain-containing protein</fullName>
    </recommendedName>
</protein>
<dbReference type="PROSITE" id="PS00463">
    <property type="entry name" value="ZN2_CY6_FUNGAL_1"/>
    <property type="match status" value="1"/>
</dbReference>
<dbReference type="InterPro" id="IPR053159">
    <property type="entry name" value="Hybrid_Histidine_Kinase"/>
</dbReference>
<sequence>MSSAAPPTPDEDSGDATKLTANDLTKKATRACTECHKAKCKCIFSSKQPKNQSKCDRCFRLHKVCVPHVSRQGKRKNANVKSDPAATSGSLGDGNFGGYYGGTPNTNQHRSGDMVQNLQSELNTLFRLGQISASSRNDVISSAFHVGSFAPGSIGGDNHCPECVRNWGQSNANSSASSCHNVVPSLPSSYHHGAHPTDNPLSSLLQNQTELSGVHETSLISTRQGAILTPSPVPARGYAKSTIHSTTRHTLLRQTEATHTAMNDPLSSMSIPLREWMQGALDSTGLGVSSHNAPITPQYLACCLRIAHSLSRQISEAEEGSNELLRSLPSDVADWAEFVTVTLKPEESVASSGGLDFGINPSTHAPPADSELHVMEALLESICEEDEMDSAACQNICFHNVDSAEISVDICARIDDDTIDDHSSWEKRQRIYSLAWVFCELFSGGRFPEGIAAQDSPRHPVAGFKRFDFASMVKLDEDEDEDYDSSTRKKPPKPQASLNSSIESLKQMGLPYPLCDLLYNMLDCINGDLSGNDSYKEMSDVTADLQLMIDKPSLFLHDLDVVTLSSSGLQLNDNLFMRDAELASLKHAYLRSISGSSELAIISGVSGTGKTHLAFQLGSHITSNGGIFLTVKFNQLKQANPISDIISAFDDYCNIFMSMTDWNGVKSMASQLQDALGRDAHLLIKLIPKLSEILDCDTTDIAPNYDCAHGQEKILYLLIRFVEVMSDCSKASLTLFLDDLQWADAFALSVLQHMIMMPNEDKRFFFLGCCRADEIDDHHLFKGMLEKFLDNGIPLTMIQLECMSKEKMQKMVSTLLHLSPRSVKGLSDIIYHKTKGNPLFVSRLLKSMNRDGLLNLSLSRRRWVWDENLIKSIELPTDVAAFFSRIISRLSPEVQAALQVLSCFGSVESFELLILEAKLGLEVVKPLEFAVDEGFVNKSDNKFRFSHDKIQEAAYVMVPLEHRCLEHLEYGLCLIDVSVEKGNDCLLFTALGQVNLAGPSVVTDVTKSTEIAQHNLVAGKRAIGMSEFSCASRFFKSGISFLRENHWRDHYSLSLELFGLAAKCSLVLGDFTFLASMSQEIEKHAHCLDDKLDNLFVVMSSLANSSKVSDSVQLGLSLLTQLGCGLPTTYSRDGTMSLIKQTQKDLSTMSDSNLLNYKRMTDRRHIMAMKCLAKLEFPTLQVSPELQPLVNLKMVKMTIDHGMCDSSPVGFAYFASMLARCGEMRAGYRFAKLAKALLGQFGLKESIAGDVIFTTTEVISFFEPLHTVNEYRIQGEAAALAAGDVDYACLIRLSFCGTILRTGLDLLSVKDVFAQALRYMKRRNHLTSYYYLMPSYHSVFELLGETVSEPLTEDQLTNRHQVVIFHYQKMFLSLLLNIYDDMKRHGEIFFELRMSSWLLILSNVGHEFFGGLVAFRIYRETGNTLWLDRGKQCKSSVQLWAEQGSRWNFEHQLFLLEAEEYYCCSDYIHAQGAYNNAIQSARAHKFINDEALACELAGYFYLSAGRTTESLEHLRWAHEKYAQWGACVKVIKILDFVQEAFGDVPISSSLKTTSLNDGQDSRKRK</sequence>
<feature type="compositionally biased region" description="Gly residues" evidence="1">
    <location>
        <begin position="91"/>
        <end position="101"/>
    </location>
</feature>
<dbReference type="CDD" id="cd00067">
    <property type="entry name" value="GAL4"/>
    <property type="match status" value="1"/>
</dbReference>
<name>A0ABD3Q2J7_9STRA</name>
<dbReference type="InterPro" id="IPR027417">
    <property type="entry name" value="P-loop_NTPase"/>
</dbReference>
<evidence type="ECO:0000256" key="1">
    <source>
        <dbReference type="SAM" id="MobiDB-lite"/>
    </source>
</evidence>
<evidence type="ECO:0000313" key="3">
    <source>
        <dbReference type="EMBL" id="KAL3794282.1"/>
    </source>
</evidence>
<reference evidence="3 4" key="1">
    <citation type="journal article" date="2020" name="G3 (Bethesda)">
        <title>Improved Reference Genome for Cyclotella cryptica CCMP332, a Model for Cell Wall Morphogenesis, Salinity Adaptation, and Lipid Production in Diatoms (Bacillariophyta).</title>
        <authorList>
            <person name="Roberts W.R."/>
            <person name="Downey K.M."/>
            <person name="Ruck E.C."/>
            <person name="Traller J.C."/>
            <person name="Alverson A.J."/>
        </authorList>
    </citation>
    <scope>NUCLEOTIDE SEQUENCE [LARGE SCALE GENOMIC DNA]</scope>
    <source>
        <strain evidence="3 4">CCMP332</strain>
    </source>
</reference>
<proteinExistence type="predicted"/>
<comment type="caution">
    <text evidence="3">The sequence shown here is derived from an EMBL/GenBank/DDBJ whole genome shotgun (WGS) entry which is preliminary data.</text>
</comment>
<dbReference type="SUPFAM" id="SSF52540">
    <property type="entry name" value="P-loop containing nucleoside triphosphate hydrolases"/>
    <property type="match status" value="1"/>
</dbReference>